<dbReference type="PANTHER" id="PTHR45740">
    <property type="entry name" value="POLY [ADP-RIBOSE] POLYMERASE"/>
    <property type="match status" value="1"/>
</dbReference>
<feature type="coiled-coil region" evidence="4">
    <location>
        <begin position="960"/>
        <end position="987"/>
    </location>
</feature>
<dbReference type="SUPFAM" id="SSF56399">
    <property type="entry name" value="ADP-ribosylation"/>
    <property type="match status" value="2"/>
</dbReference>
<sequence length="1259" mass="141498">MWRQHKDWRANGWHASSQRKRKPADTQMSPLADSEVVNTLPTVHVSGNTALIINSVVTGAYTASEWNHGKPVYRKAGQNASETTVFIYYWDGRDGATFQGWWFSPEVGSAAVWAYNGTGDVSNLPPTSGWQVPWDGNVNEDLKLAIDPQLETGLATEGVWEFLSNKVGCSQDWQPMSYEVQKTLEDRWAKGWQGDDGSDTFYVKANGYTYGIDCHCMLQWNVKTNRRRPIRREERLNPASVPELLQKHQDFKTEIGRHLAENAALKSKVADLEAQLLILKAPKPRAEHTTHMLLQEPWRMSHQLGTSIRVEVPPEDGLFAVLQKALCASCPADHHGDCTVARNLTITKLEQIQNIGLWKSYEFRKEQVKKELEGKAALAVTSSFAACQWAKMDPTVNEVLVLHGTTPDKVDLIANFGFDERLAFQYSGASQQSEGCFIVTRLIVGDPHYARGTPSGSRPQQVHRELVIFNGAQAYPEMIVHIRQRHTVTQLIGPACDNHIQQHPYAAAAGMTSSSRCCRCSAVLKRQQTYCTGCWNSWGYFVRPGGKYELSTSCEALANRLGVEFNYDPGRRSNPFECKLCQNIFNGGNLEEHLRVRHAASLRGHQPADIATPPYLLVLHVSGATDASISQIIQGTYTTSEWHHGKPVYRKVCQDAPSITVLIYYWDGRDNAWDEGWWFSLELGADAVYAYSEATSGSNLPPASGWVVFSSAGVVDDSKLNILMNLEPKKDRHPVGRPSHNPVDKPLSAYDVVEQVEPVVYVSGCSSAAVSCTIRGAYILSAWNHGKPVYRKLQQQASDSTVLIYYWGKPGAVCQEGWRFGASLDDQTVWAFNESQPQALSLPLLGWKVPHDGDVDDKLNISTEPDTDLSVEVVWEFLSTDWQPVSREMQNELESRWVKGWDAAEDDDDGIFCVSTNGYTYGIDCHDMRQRNLDTGRSREIRRTQRLQPPVIPELFQNLQRSLQREIQAHMAEKSDLAARVVELEQQVDSWKSCQATVADLKQQIYDFEPCQVQHEERMVMLEPWRMSRQLDMNVRAEVPLEDGLYATLQKALISACPADHRGDCSYARSLNITGLEQVHNIRLWKSYEFRKEQVKKELEGSRVPKVTSSFSGCSWAKLDSTVNEIWVLHGTTPDKVDLIVNFGFDERLARERGLYGQGVYFTDQTCKAFQYSGAGRQAEGCFIITRLILGEPHYARGPLPQVKVEPLRDPKDTSKGRCHSVIDAPGTPSGNGATQVHRELVIFNGAQAYPEMIVRIRK</sequence>
<keyword evidence="4" id="KW-0175">Coiled coil</keyword>
<gene>
    <name evidence="6" type="primary">Tnks2</name>
    <name evidence="6" type="ORF">AK812_SmicGene13092</name>
</gene>
<dbReference type="OrthoDB" id="6133115at2759"/>
<evidence type="ECO:0000256" key="4">
    <source>
        <dbReference type="SAM" id="Coils"/>
    </source>
</evidence>
<dbReference type="Proteomes" id="UP000186817">
    <property type="component" value="Unassembled WGS sequence"/>
</dbReference>
<dbReference type="Gene3D" id="3.30.720.50">
    <property type="match status" value="2"/>
</dbReference>
<protein>
    <submittedName>
        <fullName evidence="6">Tankyrase-2</fullName>
    </submittedName>
</protein>
<dbReference type="GO" id="GO:0003950">
    <property type="term" value="F:NAD+ poly-ADP-ribosyltransferase activity"/>
    <property type="evidence" value="ECO:0007669"/>
    <property type="project" value="UniProtKB-UniRule"/>
</dbReference>
<keyword evidence="7" id="KW-1185">Reference proteome</keyword>
<evidence type="ECO:0000256" key="1">
    <source>
        <dbReference type="ARBA" id="ARBA00004123"/>
    </source>
</evidence>
<dbReference type="InterPro" id="IPR012317">
    <property type="entry name" value="Poly(ADP-ribose)pol_cat_dom"/>
</dbReference>
<dbReference type="InterPro" id="IPR004170">
    <property type="entry name" value="WWE_dom"/>
</dbReference>
<dbReference type="GO" id="GO:1990404">
    <property type="term" value="F:NAD+-protein mono-ADP-ribosyltransferase activity"/>
    <property type="evidence" value="ECO:0007669"/>
    <property type="project" value="TreeGrafter"/>
</dbReference>
<proteinExistence type="inferred from homology"/>
<comment type="similarity">
    <text evidence="3">Belongs to the ARTD/PARP family.</text>
</comment>
<dbReference type="PANTHER" id="PTHR45740:SF2">
    <property type="entry name" value="POLY [ADP-RIBOSE] POLYMERASE"/>
    <property type="match status" value="1"/>
</dbReference>
<dbReference type="AlphaFoldDB" id="A0A1Q9E922"/>
<dbReference type="Pfam" id="PF00644">
    <property type="entry name" value="PARP"/>
    <property type="match status" value="1"/>
</dbReference>
<dbReference type="Gene3D" id="3.90.228.10">
    <property type="match status" value="2"/>
</dbReference>
<dbReference type="EMBL" id="LSRX01000223">
    <property type="protein sequence ID" value="OLQ03916.1"/>
    <property type="molecule type" value="Genomic_DNA"/>
</dbReference>
<feature type="region of interest" description="Disordered" evidence="5">
    <location>
        <begin position="1209"/>
        <end position="1232"/>
    </location>
</feature>
<dbReference type="Pfam" id="PF02825">
    <property type="entry name" value="WWE"/>
    <property type="match status" value="2"/>
</dbReference>
<dbReference type="PROSITE" id="PS50918">
    <property type="entry name" value="WWE"/>
    <property type="match status" value="2"/>
</dbReference>
<reference evidence="6 7" key="1">
    <citation type="submission" date="2016-02" db="EMBL/GenBank/DDBJ databases">
        <title>Genome analysis of coral dinoflagellate symbionts highlights evolutionary adaptations to a symbiotic lifestyle.</title>
        <authorList>
            <person name="Aranda M."/>
            <person name="Li Y."/>
            <person name="Liew Y.J."/>
            <person name="Baumgarten S."/>
            <person name="Simakov O."/>
            <person name="Wilson M."/>
            <person name="Piel J."/>
            <person name="Ashoor H."/>
            <person name="Bougouffa S."/>
            <person name="Bajic V.B."/>
            <person name="Ryu T."/>
            <person name="Ravasi T."/>
            <person name="Bayer T."/>
            <person name="Micklem G."/>
            <person name="Kim H."/>
            <person name="Bhak J."/>
            <person name="Lajeunesse T.C."/>
            <person name="Voolstra C.R."/>
        </authorList>
    </citation>
    <scope>NUCLEOTIDE SEQUENCE [LARGE SCALE GENOMIC DNA]</scope>
    <source>
        <strain evidence="6 7">CCMP2467</strain>
    </source>
</reference>
<evidence type="ECO:0000256" key="5">
    <source>
        <dbReference type="SAM" id="MobiDB-lite"/>
    </source>
</evidence>
<comment type="subcellular location">
    <subcellularLocation>
        <location evidence="1">Nucleus</location>
    </subcellularLocation>
</comment>
<name>A0A1Q9E922_SYMMI</name>
<keyword evidence="2" id="KW-0539">Nucleus</keyword>
<dbReference type="InterPro" id="IPR037197">
    <property type="entry name" value="WWE_dom_sf"/>
</dbReference>
<dbReference type="InterPro" id="IPR051712">
    <property type="entry name" value="ARTD-AVP"/>
</dbReference>
<dbReference type="PROSITE" id="PS51059">
    <property type="entry name" value="PARP_CATALYTIC"/>
    <property type="match status" value="1"/>
</dbReference>
<dbReference type="GO" id="GO:0008270">
    <property type="term" value="F:zinc ion binding"/>
    <property type="evidence" value="ECO:0007669"/>
    <property type="project" value="InterPro"/>
</dbReference>
<dbReference type="SUPFAM" id="SSF117839">
    <property type="entry name" value="WWE domain"/>
    <property type="match status" value="2"/>
</dbReference>
<accession>A0A1Q9E922</accession>
<organism evidence="6 7">
    <name type="scientific">Symbiodinium microadriaticum</name>
    <name type="common">Dinoflagellate</name>
    <name type="synonym">Zooxanthella microadriatica</name>
    <dbReference type="NCBI Taxonomy" id="2951"/>
    <lineage>
        <taxon>Eukaryota</taxon>
        <taxon>Sar</taxon>
        <taxon>Alveolata</taxon>
        <taxon>Dinophyceae</taxon>
        <taxon>Suessiales</taxon>
        <taxon>Symbiodiniaceae</taxon>
        <taxon>Symbiodinium</taxon>
    </lineage>
</organism>
<dbReference type="SMART" id="SM00678">
    <property type="entry name" value="WWE"/>
    <property type="match status" value="2"/>
</dbReference>
<dbReference type="InterPro" id="IPR018123">
    <property type="entry name" value="WWE-dom_subgr"/>
</dbReference>
<evidence type="ECO:0000256" key="2">
    <source>
        <dbReference type="ARBA" id="ARBA00023242"/>
    </source>
</evidence>
<comment type="caution">
    <text evidence="6">The sequence shown here is derived from an EMBL/GenBank/DDBJ whole genome shotgun (WGS) entry which is preliminary data.</text>
</comment>
<evidence type="ECO:0000256" key="3">
    <source>
        <dbReference type="ARBA" id="ARBA00024347"/>
    </source>
</evidence>
<evidence type="ECO:0000313" key="7">
    <source>
        <dbReference type="Proteomes" id="UP000186817"/>
    </source>
</evidence>
<evidence type="ECO:0000313" key="6">
    <source>
        <dbReference type="EMBL" id="OLQ03916.1"/>
    </source>
</evidence>
<feature type="region of interest" description="Disordered" evidence="5">
    <location>
        <begin position="1"/>
        <end position="31"/>
    </location>
</feature>
<dbReference type="GO" id="GO:0005634">
    <property type="term" value="C:nucleus"/>
    <property type="evidence" value="ECO:0007669"/>
    <property type="project" value="UniProtKB-SubCell"/>
</dbReference>